<feature type="region of interest" description="Disordered" evidence="1">
    <location>
        <begin position="543"/>
        <end position="563"/>
    </location>
</feature>
<protein>
    <submittedName>
        <fullName evidence="3">Uncharacterized protein</fullName>
    </submittedName>
</protein>
<dbReference type="Proteomes" id="UP000887572">
    <property type="component" value="Unplaced"/>
</dbReference>
<proteinExistence type="predicted"/>
<keyword evidence="2" id="KW-1185">Reference proteome</keyword>
<name>A0A914I6X5_GLORO</name>
<reference evidence="3" key="1">
    <citation type="submission" date="2022-11" db="UniProtKB">
        <authorList>
            <consortium name="WormBaseParasite"/>
        </authorList>
    </citation>
    <scope>IDENTIFICATION</scope>
</reference>
<dbReference type="WBParaSite" id="Gr19_v10_g7181.t1">
    <property type="protein sequence ID" value="Gr19_v10_g7181.t1"/>
    <property type="gene ID" value="Gr19_v10_g7181"/>
</dbReference>
<evidence type="ECO:0000313" key="2">
    <source>
        <dbReference type="Proteomes" id="UP000887572"/>
    </source>
</evidence>
<sequence>MCGLQMQKNNYKKQLTHFNFCCANTKVPTTQQTATLVISNSSVTTNAAAAASSEMGRRQLPSLPTVVAGSSTATGSTNFGGIKMPSYQPVAARAAKQQQQRFFYSLLAENGGTKLSSSTAFSFHPSGSTAATCSTTTTISNLITYYTSSAPEKCDAAVNGGDVSLLNSSSESRVLFDANVVAYAQSAALGPAPWSSSSTSNGTKPFVSSRSITETTMSTTTARTFGGGGGGQQQQHTDWPRSVEQKGPVVIPGALYHHVPSTATRMYLPPAAAERVPSQSMSPPRRRVQQQQQYRSRTLERADQETHAMLNFKRELRQALEKRRKLLDLCDIEAGHREYVINKWLHSGILPSRHQSSDVDAIPPVIKCALPSELLANVGRIVPSVLPTQNVRRHGAAAAAATSQRKTTPTTTAAAASSEAGLEKQQNTRTFGSQTGGSLPVHQAASRNTTHNVVSANQLLLHKCATGSVPRRPQNVSDASTQTALCAETQTDSVTKQFDGTSAELKWPPRLDHDLESHSRTTTTTSAYRHPQRGNYHWLHAPEEDERGAGGDMRRQKRHRSRLGRFLHTDTEWERQLRERQTQQELNMRREQQQRVRDITN</sequence>
<feature type="region of interest" description="Disordered" evidence="1">
    <location>
        <begin position="274"/>
        <end position="297"/>
    </location>
</feature>
<evidence type="ECO:0000313" key="3">
    <source>
        <dbReference type="WBParaSite" id="Gr19_v10_g7181.t1"/>
    </source>
</evidence>
<feature type="compositionally biased region" description="Low complexity" evidence="1">
    <location>
        <begin position="275"/>
        <end position="296"/>
    </location>
</feature>
<accession>A0A914I6X5</accession>
<dbReference type="AlphaFoldDB" id="A0A914I6X5"/>
<evidence type="ECO:0000256" key="1">
    <source>
        <dbReference type="SAM" id="MobiDB-lite"/>
    </source>
</evidence>
<feature type="region of interest" description="Disordered" evidence="1">
    <location>
        <begin position="415"/>
        <end position="444"/>
    </location>
</feature>
<feature type="compositionally biased region" description="Polar residues" evidence="1">
    <location>
        <begin position="424"/>
        <end position="437"/>
    </location>
</feature>
<organism evidence="2 3">
    <name type="scientific">Globodera rostochiensis</name>
    <name type="common">Golden nematode worm</name>
    <name type="synonym">Heterodera rostochiensis</name>
    <dbReference type="NCBI Taxonomy" id="31243"/>
    <lineage>
        <taxon>Eukaryota</taxon>
        <taxon>Metazoa</taxon>
        <taxon>Ecdysozoa</taxon>
        <taxon>Nematoda</taxon>
        <taxon>Chromadorea</taxon>
        <taxon>Rhabditida</taxon>
        <taxon>Tylenchina</taxon>
        <taxon>Tylenchomorpha</taxon>
        <taxon>Tylenchoidea</taxon>
        <taxon>Heteroderidae</taxon>
        <taxon>Heteroderinae</taxon>
        <taxon>Globodera</taxon>
    </lineage>
</organism>